<name>A0A2I0AV91_9ASPA</name>
<dbReference type="EMBL" id="KZ451949">
    <property type="protein sequence ID" value="PKA59426.1"/>
    <property type="molecule type" value="Genomic_DNA"/>
</dbReference>
<evidence type="ECO:0000256" key="1">
    <source>
        <dbReference type="SAM" id="Coils"/>
    </source>
</evidence>
<dbReference type="PANTHER" id="PTHR35689:SF1">
    <property type="entry name" value="EARLY ENDOSOME ANTIGEN"/>
    <property type="match status" value="1"/>
</dbReference>
<reference evidence="3 4" key="1">
    <citation type="journal article" date="2017" name="Nature">
        <title>The Apostasia genome and the evolution of orchids.</title>
        <authorList>
            <person name="Zhang G.Q."/>
            <person name="Liu K.W."/>
            <person name="Li Z."/>
            <person name="Lohaus R."/>
            <person name="Hsiao Y.Y."/>
            <person name="Niu S.C."/>
            <person name="Wang J.Y."/>
            <person name="Lin Y.C."/>
            <person name="Xu Q."/>
            <person name="Chen L.J."/>
            <person name="Yoshida K."/>
            <person name="Fujiwara S."/>
            <person name="Wang Z.W."/>
            <person name="Zhang Y.Q."/>
            <person name="Mitsuda N."/>
            <person name="Wang M."/>
            <person name="Liu G.H."/>
            <person name="Pecoraro L."/>
            <person name="Huang H.X."/>
            <person name="Xiao X.J."/>
            <person name="Lin M."/>
            <person name="Wu X.Y."/>
            <person name="Wu W.L."/>
            <person name="Chen Y.Y."/>
            <person name="Chang S.B."/>
            <person name="Sakamoto S."/>
            <person name="Ohme-Takagi M."/>
            <person name="Yagi M."/>
            <person name="Zeng S.J."/>
            <person name="Shen C.Y."/>
            <person name="Yeh C.M."/>
            <person name="Luo Y.B."/>
            <person name="Tsai W.C."/>
            <person name="Van de Peer Y."/>
            <person name="Liu Z.J."/>
        </authorList>
    </citation>
    <scope>NUCLEOTIDE SEQUENCE [LARGE SCALE GENOMIC DNA]</scope>
    <source>
        <strain evidence="4">cv. Shenzhen</strain>
        <tissue evidence="3">Stem</tissue>
    </source>
</reference>
<dbReference type="OrthoDB" id="1913731at2759"/>
<proteinExistence type="predicted"/>
<keyword evidence="1" id="KW-0175">Coiled coil</keyword>
<evidence type="ECO:0000313" key="4">
    <source>
        <dbReference type="Proteomes" id="UP000236161"/>
    </source>
</evidence>
<dbReference type="Proteomes" id="UP000236161">
    <property type="component" value="Unassembled WGS sequence"/>
</dbReference>
<accession>A0A2I0AV91</accession>
<protein>
    <submittedName>
        <fullName evidence="3">Uncharacterized protein</fullName>
    </submittedName>
</protein>
<dbReference type="PANTHER" id="PTHR35689">
    <property type="entry name" value="EARLY ENDOSOME ANTIGEN"/>
    <property type="match status" value="1"/>
</dbReference>
<dbReference type="AlphaFoldDB" id="A0A2I0AV91"/>
<feature type="compositionally biased region" description="Polar residues" evidence="2">
    <location>
        <begin position="238"/>
        <end position="248"/>
    </location>
</feature>
<evidence type="ECO:0000313" key="3">
    <source>
        <dbReference type="EMBL" id="PKA59426.1"/>
    </source>
</evidence>
<feature type="compositionally biased region" description="Low complexity" evidence="2">
    <location>
        <begin position="195"/>
        <end position="205"/>
    </location>
</feature>
<gene>
    <name evidence="3" type="ORF">AXF42_Ash019580</name>
</gene>
<organism evidence="3 4">
    <name type="scientific">Apostasia shenzhenica</name>
    <dbReference type="NCBI Taxonomy" id="1088818"/>
    <lineage>
        <taxon>Eukaryota</taxon>
        <taxon>Viridiplantae</taxon>
        <taxon>Streptophyta</taxon>
        <taxon>Embryophyta</taxon>
        <taxon>Tracheophyta</taxon>
        <taxon>Spermatophyta</taxon>
        <taxon>Magnoliopsida</taxon>
        <taxon>Liliopsida</taxon>
        <taxon>Asparagales</taxon>
        <taxon>Orchidaceae</taxon>
        <taxon>Apostasioideae</taxon>
        <taxon>Apostasia</taxon>
    </lineage>
</organism>
<feature type="region of interest" description="Disordered" evidence="2">
    <location>
        <begin position="189"/>
        <end position="248"/>
    </location>
</feature>
<evidence type="ECO:0000256" key="2">
    <source>
        <dbReference type="SAM" id="MobiDB-lite"/>
    </source>
</evidence>
<keyword evidence="4" id="KW-1185">Reference proteome</keyword>
<feature type="coiled-coil region" evidence="1">
    <location>
        <begin position="39"/>
        <end position="66"/>
    </location>
</feature>
<sequence length="248" mass="29119">MDIPVEVDDYIRESIQESVGLPVSEKMLRLKLLTSEDERHRLQDQVFFLDEQLKEANKRLQLCREEASMNAQGIRKCIQEKEIMMAHIAEMEKYSSKMERECMLFERDLEKAMESCDDLERENKELRVQLQDNSSAQKLAAEIKSLQEDKENLRINLQRAEEEVKVLFEENRLLDEEIKRLLRQLHRERKHIGSDSKNSASAASARGKRKSRLKEDSPIGRYIDSTPEDQLRKPLSPLYQNSPQSLMK</sequence>
<dbReference type="STRING" id="1088818.A0A2I0AV91"/>